<organism evidence="2 3">
    <name type="scientific">Stylosanthes scabra</name>
    <dbReference type="NCBI Taxonomy" id="79078"/>
    <lineage>
        <taxon>Eukaryota</taxon>
        <taxon>Viridiplantae</taxon>
        <taxon>Streptophyta</taxon>
        <taxon>Embryophyta</taxon>
        <taxon>Tracheophyta</taxon>
        <taxon>Spermatophyta</taxon>
        <taxon>Magnoliopsida</taxon>
        <taxon>eudicotyledons</taxon>
        <taxon>Gunneridae</taxon>
        <taxon>Pentapetalae</taxon>
        <taxon>rosids</taxon>
        <taxon>fabids</taxon>
        <taxon>Fabales</taxon>
        <taxon>Fabaceae</taxon>
        <taxon>Papilionoideae</taxon>
        <taxon>50 kb inversion clade</taxon>
        <taxon>dalbergioids sensu lato</taxon>
        <taxon>Dalbergieae</taxon>
        <taxon>Pterocarpus clade</taxon>
        <taxon>Stylosanthes</taxon>
    </lineage>
</organism>
<evidence type="ECO:0000313" key="3">
    <source>
        <dbReference type="Proteomes" id="UP001341840"/>
    </source>
</evidence>
<keyword evidence="3" id="KW-1185">Reference proteome</keyword>
<feature type="region of interest" description="Disordered" evidence="1">
    <location>
        <begin position="111"/>
        <end position="131"/>
    </location>
</feature>
<dbReference type="EMBL" id="JASCZI010242302">
    <property type="protein sequence ID" value="MED6210554.1"/>
    <property type="molecule type" value="Genomic_DNA"/>
</dbReference>
<gene>
    <name evidence="2" type="ORF">PIB30_065189</name>
</gene>
<feature type="compositionally biased region" description="Acidic residues" evidence="1">
    <location>
        <begin position="121"/>
        <end position="131"/>
    </location>
</feature>
<protein>
    <submittedName>
        <fullName evidence="2">Uncharacterized protein</fullName>
    </submittedName>
</protein>
<accession>A0ABU6YMQ5</accession>
<dbReference type="Proteomes" id="UP001341840">
    <property type="component" value="Unassembled WGS sequence"/>
</dbReference>
<feature type="region of interest" description="Disordered" evidence="1">
    <location>
        <begin position="38"/>
        <end position="77"/>
    </location>
</feature>
<name>A0ABU6YMQ5_9FABA</name>
<feature type="compositionally biased region" description="Basic and acidic residues" evidence="1">
    <location>
        <begin position="111"/>
        <end position="120"/>
    </location>
</feature>
<feature type="compositionally biased region" description="Polar residues" evidence="1">
    <location>
        <begin position="57"/>
        <end position="66"/>
    </location>
</feature>
<evidence type="ECO:0000313" key="2">
    <source>
        <dbReference type="EMBL" id="MED6210554.1"/>
    </source>
</evidence>
<proteinExistence type="predicted"/>
<reference evidence="2 3" key="1">
    <citation type="journal article" date="2023" name="Plants (Basel)">
        <title>Bridging the Gap: Combining Genomics and Transcriptomics Approaches to Understand Stylosanthes scabra, an Orphan Legume from the Brazilian Caatinga.</title>
        <authorList>
            <person name="Ferreira-Neto J.R.C."/>
            <person name="da Silva M.D."/>
            <person name="Binneck E."/>
            <person name="de Melo N.F."/>
            <person name="da Silva R.H."/>
            <person name="de Melo A.L.T.M."/>
            <person name="Pandolfi V."/>
            <person name="Bustamante F.O."/>
            <person name="Brasileiro-Vidal A.C."/>
            <person name="Benko-Iseppon A.M."/>
        </authorList>
    </citation>
    <scope>NUCLEOTIDE SEQUENCE [LARGE SCALE GENOMIC DNA]</scope>
    <source>
        <tissue evidence="2">Leaves</tissue>
    </source>
</reference>
<comment type="caution">
    <text evidence="2">The sequence shown here is derived from an EMBL/GenBank/DDBJ whole genome shotgun (WGS) entry which is preliminary data.</text>
</comment>
<sequence length="131" mass="14500">MANNYDDMFNEALYSGQRRRDNTLMDNWIDEYLLDDSDEKDISSSSTPTPPQPQISNVSNPSTTTNHYRRDRDLKLSGTPFGVDLAEREATFSCAPGLEVVVPNTAVLEKKCGHPARGSESDNDINSDEAG</sequence>
<evidence type="ECO:0000256" key="1">
    <source>
        <dbReference type="SAM" id="MobiDB-lite"/>
    </source>
</evidence>